<evidence type="ECO:0000259" key="20">
    <source>
        <dbReference type="SMART" id="SM00382"/>
    </source>
</evidence>
<dbReference type="SUPFAM" id="SSF52540">
    <property type="entry name" value="P-loop containing nucleoside triphosphate hydrolases"/>
    <property type="match status" value="1"/>
</dbReference>
<evidence type="ECO:0000256" key="7">
    <source>
        <dbReference type="ARBA" id="ARBA00022741"/>
    </source>
</evidence>
<dbReference type="GO" id="GO:0008564">
    <property type="term" value="F:protein-exporting ATPase activity"/>
    <property type="evidence" value="ECO:0007669"/>
    <property type="project" value="UniProtKB-EC"/>
</dbReference>
<reference evidence="21" key="1">
    <citation type="journal article" date="2021" name="Arch. Microbiol.">
        <title>Methyloradius palustris gen. nov., sp. nov., a methanol-oxidizing bacterium isolated from snow.</title>
        <authorList>
            <person name="Miyadera T."/>
            <person name="Kojima H."/>
            <person name="Fukui M."/>
        </authorList>
    </citation>
    <scope>NUCLEOTIDE SEQUENCE</scope>
    <source>
        <strain evidence="21">Zm11</strain>
    </source>
</reference>
<evidence type="ECO:0000256" key="2">
    <source>
        <dbReference type="ARBA" id="ARBA00008936"/>
    </source>
</evidence>
<keyword evidence="21" id="KW-0969">Cilium</keyword>
<sequence>MSFAAVHQQRWQHYMNDCSEIIDIVEPLEVAGRITKLTGLVMEAVGIKLPIGSACIVPLAEGRKVEAEVVGFDGEKLLLMPQSGVEGITPGAKVYAMDVSEALPKPSNTSMPRRRSQDRARHLPVGEGLLGRVVDGAGKPLDDLGPLQTEASSPLNTRPLNPLQRAPIEVVLDVGVRAINSMLTVGRGQRMGLFAGSGVGKSVLLGMMARYTNADVIVVGLIGERGREVKEFIEQILGVDGLARSVVVAAPADVPALMRLQGASYATAIAEYFRSQGKHVLLIMDSLTRYAMAQREIALAVGEPPATKGYPPSVFAKLPALVERAGNGKPGEGSITAFYTVLTEGDDQQDPIADAARAILDGHIVLSRSLAESGHYPAIDIEQSISRAMHTITSPEHQKLSRKLKQLNSRYMRSIDLINVGAYEAGSDRILDEAILKNERIVAFLQQDIAERANVEESIMQLADVLETVEA</sequence>
<dbReference type="NCBIfam" id="TIGR03496">
    <property type="entry name" value="FliI_clade1"/>
    <property type="match status" value="1"/>
</dbReference>
<evidence type="ECO:0000313" key="21">
    <source>
        <dbReference type="EMBL" id="BCM25475.1"/>
    </source>
</evidence>
<keyword evidence="16" id="KW-1006">Bacterial flagellum protein export</keyword>
<dbReference type="AlphaFoldDB" id="A0A8D5G160"/>
<organism evidence="21 22">
    <name type="scientific">Methyloradius palustris</name>
    <dbReference type="NCBI Taxonomy" id="2778876"/>
    <lineage>
        <taxon>Bacteria</taxon>
        <taxon>Pseudomonadati</taxon>
        <taxon>Pseudomonadota</taxon>
        <taxon>Betaproteobacteria</taxon>
        <taxon>Nitrosomonadales</taxon>
        <taxon>Methylophilaceae</taxon>
        <taxon>Methyloradius</taxon>
    </lineage>
</organism>
<evidence type="ECO:0000256" key="12">
    <source>
        <dbReference type="ARBA" id="ARBA00022967"/>
    </source>
</evidence>
<dbReference type="InterPro" id="IPR004100">
    <property type="entry name" value="ATPase_F1/V1/A1_a/bsu_N"/>
</dbReference>
<evidence type="ECO:0000256" key="17">
    <source>
        <dbReference type="ARBA" id="ARBA00023310"/>
    </source>
</evidence>
<dbReference type="Pfam" id="PF02874">
    <property type="entry name" value="ATP-synt_ab_N"/>
    <property type="match status" value="1"/>
</dbReference>
<protein>
    <recommendedName>
        <fullName evidence="4">Flagellum-specific ATP synthase</fullName>
        <ecNumber evidence="3">7.1.2.2</ecNumber>
    </recommendedName>
</protein>
<keyword evidence="21" id="KW-0966">Cell projection</keyword>
<keyword evidence="12" id="KW-1278">Translocase</keyword>
<evidence type="ECO:0000256" key="18">
    <source>
        <dbReference type="ARBA" id="ARBA00034006"/>
    </source>
</evidence>
<keyword evidence="11" id="KW-0653">Protein transport</keyword>
<keyword evidence="9" id="KW-1005">Bacterial flagellum biogenesis</keyword>
<evidence type="ECO:0000256" key="10">
    <source>
        <dbReference type="ARBA" id="ARBA00022840"/>
    </source>
</evidence>
<feature type="domain" description="AAA+ ATPase" evidence="20">
    <location>
        <begin position="187"/>
        <end position="370"/>
    </location>
</feature>
<evidence type="ECO:0000256" key="6">
    <source>
        <dbReference type="ARBA" id="ARBA00022490"/>
    </source>
</evidence>
<dbReference type="GO" id="GO:0071973">
    <property type="term" value="P:bacterial-type flagellum-dependent cell motility"/>
    <property type="evidence" value="ECO:0007669"/>
    <property type="project" value="InterPro"/>
</dbReference>
<keyword evidence="6" id="KW-0963">Cytoplasm</keyword>
<keyword evidence="7" id="KW-0547">Nucleotide-binding</keyword>
<keyword evidence="13" id="KW-0406">Ion transport</keyword>
<dbReference type="GO" id="GO:0030257">
    <property type="term" value="C:type III protein secretion system complex"/>
    <property type="evidence" value="ECO:0007669"/>
    <property type="project" value="InterPro"/>
</dbReference>
<accession>A0A8D5G160</accession>
<evidence type="ECO:0000256" key="13">
    <source>
        <dbReference type="ARBA" id="ARBA00023065"/>
    </source>
</evidence>
<evidence type="ECO:0000256" key="15">
    <source>
        <dbReference type="ARBA" id="ARBA00023196"/>
    </source>
</evidence>
<evidence type="ECO:0000256" key="1">
    <source>
        <dbReference type="ARBA" id="ARBA00004496"/>
    </source>
</evidence>
<name>A0A8D5G160_9PROT</name>
<keyword evidence="22" id="KW-1185">Reference proteome</keyword>
<proteinExistence type="inferred from homology"/>
<dbReference type="Proteomes" id="UP000826722">
    <property type="component" value="Chromosome"/>
</dbReference>
<dbReference type="GO" id="GO:0045259">
    <property type="term" value="C:proton-transporting ATP synthase complex"/>
    <property type="evidence" value="ECO:0007669"/>
    <property type="project" value="UniProtKB-KW"/>
</dbReference>
<dbReference type="Pfam" id="PF18269">
    <property type="entry name" value="T3SS_ATPase_C"/>
    <property type="match status" value="1"/>
</dbReference>
<dbReference type="InterPro" id="IPR020003">
    <property type="entry name" value="ATPase_a/bsu_AS"/>
</dbReference>
<feature type="region of interest" description="Disordered" evidence="19">
    <location>
        <begin position="141"/>
        <end position="160"/>
    </location>
</feature>
<dbReference type="GO" id="GO:0005524">
    <property type="term" value="F:ATP binding"/>
    <property type="evidence" value="ECO:0007669"/>
    <property type="project" value="UniProtKB-KW"/>
</dbReference>
<dbReference type="GO" id="GO:0016887">
    <property type="term" value="F:ATP hydrolysis activity"/>
    <property type="evidence" value="ECO:0007669"/>
    <property type="project" value="InterPro"/>
</dbReference>
<dbReference type="EC" id="7.1.2.2" evidence="3"/>
<dbReference type="Pfam" id="PF00006">
    <property type="entry name" value="ATP-synt_ab"/>
    <property type="match status" value="1"/>
</dbReference>
<dbReference type="FunFam" id="3.40.50.12240:FF:000002">
    <property type="entry name" value="Flagellum-specific ATP synthase FliI"/>
    <property type="match status" value="1"/>
</dbReference>
<evidence type="ECO:0000313" key="22">
    <source>
        <dbReference type="Proteomes" id="UP000826722"/>
    </source>
</evidence>
<dbReference type="CDD" id="cd01136">
    <property type="entry name" value="ATPase_flagellum-secretory_path_III"/>
    <property type="match status" value="1"/>
</dbReference>
<dbReference type="GO" id="GO:0044780">
    <property type="term" value="P:bacterial-type flagellum assembly"/>
    <property type="evidence" value="ECO:0007669"/>
    <property type="project" value="InterPro"/>
</dbReference>
<dbReference type="InterPro" id="IPR040627">
    <property type="entry name" value="T3SS_ATPase_C"/>
</dbReference>
<keyword evidence="17" id="KW-0066">ATP synthesis</keyword>
<dbReference type="PANTHER" id="PTHR15184">
    <property type="entry name" value="ATP SYNTHASE"/>
    <property type="match status" value="1"/>
</dbReference>
<comment type="subcellular location">
    <subcellularLocation>
        <location evidence="1">Cytoplasm</location>
    </subcellularLocation>
</comment>
<keyword evidence="8" id="KW-0375">Hydrogen ion transport</keyword>
<dbReference type="GO" id="GO:0046933">
    <property type="term" value="F:proton-transporting ATP synthase activity, rotational mechanism"/>
    <property type="evidence" value="ECO:0007669"/>
    <property type="project" value="TreeGrafter"/>
</dbReference>
<comment type="catalytic activity">
    <reaction evidence="18">
        <text>ATP + H2O + cellular proteinSide 1 = ADP + phosphate + cellular proteinSide 2.</text>
        <dbReference type="EC" id="7.4.2.8"/>
    </reaction>
</comment>
<feature type="compositionally biased region" description="Polar residues" evidence="19">
    <location>
        <begin position="149"/>
        <end position="159"/>
    </location>
</feature>
<evidence type="ECO:0000256" key="8">
    <source>
        <dbReference type="ARBA" id="ARBA00022781"/>
    </source>
</evidence>
<keyword evidence="5" id="KW-0813">Transport</keyword>
<dbReference type="NCBIfam" id="TIGR01026">
    <property type="entry name" value="fliI_yscN"/>
    <property type="match status" value="1"/>
</dbReference>
<dbReference type="KEGG" id="mpau:ZMTM_17340"/>
<dbReference type="PANTHER" id="PTHR15184:SF81">
    <property type="entry name" value="FLAGELLUM-SPECIFIC ATP SYNTHASE"/>
    <property type="match status" value="1"/>
</dbReference>
<dbReference type="InterPro" id="IPR027417">
    <property type="entry name" value="P-loop_NTPase"/>
</dbReference>
<dbReference type="GO" id="GO:0030254">
    <property type="term" value="P:protein secretion by the type III secretion system"/>
    <property type="evidence" value="ECO:0007669"/>
    <property type="project" value="InterPro"/>
</dbReference>
<evidence type="ECO:0000256" key="9">
    <source>
        <dbReference type="ARBA" id="ARBA00022795"/>
    </source>
</evidence>
<keyword evidence="14" id="KW-0472">Membrane</keyword>
<dbReference type="EMBL" id="AP024110">
    <property type="protein sequence ID" value="BCM25475.1"/>
    <property type="molecule type" value="Genomic_DNA"/>
</dbReference>
<dbReference type="InterPro" id="IPR003593">
    <property type="entry name" value="AAA+_ATPase"/>
</dbReference>
<evidence type="ECO:0000256" key="4">
    <source>
        <dbReference type="ARBA" id="ARBA00020580"/>
    </source>
</evidence>
<dbReference type="InterPro" id="IPR000194">
    <property type="entry name" value="ATPase_F1/V1/A1_a/bsu_nucl-bd"/>
</dbReference>
<comment type="similarity">
    <text evidence="2">Belongs to the ATPase alpha/beta chains family.</text>
</comment>
<evidence type="ECO:0000256" key="3">
    <source>
        <dbReference type="ARBA" id="ARBA00012473"/>
    </source>
</evidence>
<dbReference type="PROSITE" id="PS00152">
    <property type="entry name" value="ATPASE_ALPHA_BETA"/>
    <property type="match status" value="1"/>
</dbReference>
<dbReference type="GO" id="GO:0005737">
    <property type="term" value="C:cytoplasm"/>
    <property type="evidence" value="ECO:0007669"/>
    <property type="project" value="UniProtKB-SubCell"/>
</dbReference>
<dbReference type="InterPro" id="IPR050053">
    <property type="entry name" value="ATPase_alpha/beta_chains"/>
</dbReference>
<dbReference type="Gene3D" id="3.40.50.12240">
    <property type="match status" value="1"/>
</dbReference>
<dbReference type="InterPro" id="IPR005714">
    <property type="entry name" value="ATPase_T3SS_FliI/YscN"/>
</dbReference>
<evidence type="ECO:0000256" key="5">
    <source>
        <dbReference type="ARBA" id="ARBA00022448"/>
    </source>
</evidence>
<keyword evidence="21" id="KW-0282">Flagellum</keyword>
<keyword evidence="15" id="KW-0139">CF(1)</keyword>
<evidence type="ECO:0000256" key="14">
    <source>
        <dbReference type="ARBA" id="ARBA00023136"/>
    </source>
</evidence>
<dbReference type="SMART" id="SM00382">
    <property type="entry name" value="AAA"/>
    <property type="match status" value="1"/>
</dbReference>
<dbReference type="CDD" id="cd18117">
    <property type="entry name" value="ATP-synt_flagellum-secretory_path_III_N"/>
    <property type="match status" value="1"/>
</dbReference>
<dbReference type="InterPro" id="IPR020005">
    <property type="entry name" value="FliI_clade1"/>
</dbReference>
<evidence type="ECO:0000256" key="19">
    <source>
        <dbReference type="SAM" id="MobiDB-lite"/>
    </source>
</evidence>
<evidence type="ECO:0000256" key="16">
    <source>
        <dbReference type="ARBA" id="ARBA00023225"/>
    </source>
</evidence>
<dbReference type="RefSeq" id="WP_221763560.1">
    <property type="nucleotide sequence ID" value="NZ_AP024110.1"/>
</dbReference>
<evidence type="ECO:0000256" key="11">
    <source>
        <dbReference type="ARBA" id="ARBA00022927"/>
    </source>
</evidence>
<keyword evidence="10" id="KW-0067">ATP-binding</keyword>
<gene>
    <name evidence="21" type="primary">fliI</name>
    <name evidence="21" type="ORF">ZMTM_17340</name>
</gene>